<accession>A0A7G6WXA2</accession>
<dbReference type="Pfam" id="PF13560">
    <property type="entry name" value="HTH_31"/>
    <property type="match status" value="1"/>
</dbReference>
<feature type="region of interest" description="Disordered" evidence="1">
    <location>
        <begin position="453"/>
        <end position="476"/>
    </location>
</feature>
<proteinExistence type="predicted"/>
<dbReference type="RefSeq" id="WP_185447895.1">
    <property type="nucleotide sequence ID" value="NZ_CP043661.1"/>
</dbReference>
<gene>
    <name evidence="3" type="ORF">F1D05_12745</name>
</gene>
<dbReference type="InterPro" id="IPR010982">
    <property type="entry name" value="Lambda_DNA-bd_dom_sf"/>
</dbReference>
<protein>
    <submittedName>
        <fullName evidence="3">Helix-turn-helix transcriptional regulator</fullName>
    </submittedName>
</protein>
<dbReference type="PROSITE" id="PS50943">
    <property type="entry name" value="HTH_CROC1"/>
    <property type="match status" value="1"/>
</dbReference>
<keyword evidence="4" id="KW-1185">Reference proteome</keyword>
<feature type="domain" description="HTH cro/C1-type" evidence="2">
    <location>
        <begin position="26"/>
        <end position="81"/>
    </location>
</feature>
<dbReference type="Gene3D" id="1.10.260.40">
    <property type="entry name" value="lambda repressor-like DNA-binding domains"/>
    <property type="match status" value="1"/>
</dbReference>
<evidence type="ECO:0000313" key="3">
    <source>
        <dbReference type="EMBL" id="QNE18617.1"/>
    </source>
</evidence>
<dbReference type="Proteomes" id="UP000515563">
    <property type="component" value="Chromosome"/>
</dbReference>
<dbReference type="EMBL" id="CP043661">
    <property type="protein sequence ID" value="QNE18617.1"/>
    <property type="molecule type" value="Genomic_DNA"/>
</dbReference>
<dbReference type="SMART" id="SM00530">
    <property type="entry name" value="HTH_XRE"/>
    <property type="match status" value="1"/>
</dbReference>
<dbReference type="AlphaFoldDB" id="A0A7G6WXA2"/>
<evidence type="ECO:0000259" key="2">
    <source>
        <dbReference type="PROSITE" id="PS50943"/>
    </source>
</evidence>
<evidence type="ECO:0000256" key="1">
    <source>
        <dbReference type="SAM" id="MobiDB-lite"/>
    </source>
</evidence>
<dbReference type="InterPro" id="IPR001387">
    <property type="entry name" value="Cro/C1-type_HTH"/>
</dbReference>
<sequence>MTAAIGEAGERGSEPTSTRVHIAALIREARVASGMSQARLGDRVSVSRYVINRLEGGAQDLTLELAPRLGEVLNLPELEELTRGQFQSSTRVRYATTRDARLRELVSAPGLDKLVIVAADEFDILGLLEKALIDLPPTVTIVFPTHARQQQLRGPADPKATTWAVQNQITRIFEALASGGRLRPDEGPIGSEIKLYESDHVRQSFVVVATAEGGTQCAAWPIMPNVRPESTESIPVTVSSDTSFIQVIDDHVSELQSGKEPLTHLKAVVVVGQDRQKTGDTPTALHRLSSYFHLGVDDERAAARSGQKSRFGFGVSLVLIHGYASQSGRPLARRILLPRDPKSGSYQLFSTHISDEDLEGTGEQGPRSTSTAGAAQRKFITSDKRAIVTPEAFIRAARHGLLDEFGADVPVEAFQPVELPESLWIVEKGQNDDRLMPVLPRLFHLDLSPQAHEEEIARRRRENSAPGSIGGDQEGPPWVGILETNLEAAGSLAFGQQDLRNPTVRLNNFLRTARTQTEDWFFSVLNDLEIEKD</sequence>
<name>A0A7G6WXA2_9ACTN</name>
<reference evidence="4" key="1">
    <citation type="submission" date="2019-09" db="EMBL/GenBank/DDBJ databases">
        <title>Antimicrobial potential of Antarctic Bacteria.</title>
        <authorList>
            <person name="Benaud N."/>
            <person name="Edwards R.J."/>
            <person name="Ferrari B.C."/>
        </authorList>
    </citation>
    <scope>NUCLEOTIDE SEQUENCE [LARGE SCALE GENOMIC DNA]</scope>
    <source>
        <strain evidence="4">SPB151</strain>
    </source>
</reference>
<dbReference type="CDD" id="cd00093">
    <property type="entry name" value="HTH_XRE"/>
    <property type="match status" value="1"/>
</dbReference>
<feature type="region of interest" description="Disordered" evidence="1">
    <location>
        <begin position="356"/>
        <end position="376"/>
    </location>
</feature>
<reference evidence="3 4" key="2">
    <citation type="journal article" date="2020" name="Microbiol. Resour. Announc.">
        <title>Antarctic desert soil bacteria exhibit high novel natural product potential, evaluated through long-read genome sequencing and comparative genomics.</title>
        <authorList>
            <person name="Benaud N."/>
            <person name="Edwards R.J."/>
            <person name="Amos T.G."/>
            <person name="D'Agostino P.M."/>
            <person name="Gutierrez-Chavez C."/>
            <person name="Montgomery K."/>
            <person name="Nicetic I."/>
            <person name="Ferrari B.C."/>
        </authorList>
    </citation>
    <scope>NUCLEOTIDE SEQUENCE [LARGE SCALE GENOMIC DNA]</scope>
    <source>
        <strain evidence="3 4">SPB151</strain>
    </source>
</reference>
<dbReference type="KEGG" id="kqi:F1D05_12745"/>
<evidence type="ECO:0000313" key="4">
    <source>
        <dbReference type="Proteomes" id="UP000515563"/>
    </source>
</evidence>
<organism evidence="3 4">
    <name type="scientific">Kribbella qitaiheensis</name>
    <dbReference type="NCBI Taxonomy" id="1544730"/>
    <lineage>
        <taxon>Bacteria</taxon>
        <taxon>Bacillati</taxon>
        <taxon>Actinomycetota</taxon>
        <taxon>Actinomycetes</taxon>
        <taxon>Propionibacteriales</taxon>
        <taxon>Kribbellaceae</taxon>
        <taxon>Kribbella</taxon>
    </lineage>
</organism>
<dbReference type="GO" id="GO:0003677">
    <property type="term" value="F:DNA binding"/>
    <property type="evidence" value="ECO:0007669"/>
    <property type="project" value="InterPro"/>
</dbReference>
<dbReference type="SUPFAM" id="SSF47413">
    <property type="entry name" value="lambda repressor-like DNA-binding domains"/>
    <property type="match status" value="1"/>
</dbReference>